<gene>
    <name evidence="1" type="ORF">K488DRAFT_39958</name>
</gene>
<evidence type="ECO:0000313" key="1">
    <source>
        <dbReference type="EMBL" id="KAI0037025.1"/>
    </source>
</evidence>
<organism evidence="1 2">
    <name type="scientific">Vararia minispora EC-137</name>
    <dbReference type="NCBI Taxonomy" id="1314806"/>
    <lineage>
        <taxon>Eukaryota</taxon>
        <taxon>Fungi</taxon>
        <taxon>Dikarya</taxon>
        <taxon>Basidiomycota</taxon>
        <taxon>Agaricomycotina</taxon>
        <taxon>Agaricomycetes</taxon>
        <taxon>Russulales</taxon>
        <taxon>Lachnocladiaceae</taxon>
        <taxon>Vararia</taxon>
    </lineage>
</organism>
<sequence length="329" mass="35880">MDPAKYKQVTTSRGLLYSYYFAPATEASKPTLLLLHGFPSTSADWAGLVPQFEAAGYGLIVPDMLGYRGTDKPTDPAAYVGSKLTRDLIDLLDVEGVKKAVAIGHDWGSFVTSRLAVFYPDRFDAFGFITVGYIPPNPNPDRQATAAKMVQLLGYFPWGYFPFMASEEGAAAVEAHMDSFMSLIFSSDVSIHKENICPPGAAQAWLERDTQHELLTSAWAQTRRNDLLKGGMAAPTCWYKIQVSGLTAADDAAVPLERYPLTKPVFFGACTHDAPSPPVLGDMTLQMLAKGPVTRHEYATGHWVMLTHYEALGTDLLAWLGGFDGASKL</sequence>
<keyword evidence="2" id="KW-1185">Reference proteome</keyword>
<comment type="caution">
    <text evidence="1">The sequence shown here is derived from an EMBL/GenBank/DDBJ whole genome shotgun (WGS) entry which is preliminary data.</text>
</comment>
<reference evidence="1" key="2">
    <citation type="journal article" date="2022" name="New Phytol.">
        <title>Evolutionary transition to the ectomycorrhizal habit in the genomes of a hyperdiverse lineage of mushroom-forming fungi.</title>
        <authorList>
            <person name="Looney B."/>
            <person name="Miyauchi S."/>
            <person name="Morin E."/>
            <person name="Drula E."/>
            <person name="Courty P.E."/>
            <person name="Kohler A."/>
            <person name="Kuo A."/>
            <person name="LaButti K."/>
            <person name="Pangilinan J."/>
            <person name="Lipzen A."/>
            <person name="Riley R."/>
            <person name="Andreopoulos W."/>
            <person name="He G."/>
            <person name="Johnson J."/>
            <person name="Nolan M."/>
            <person name="Tritt A."/>
            <person name="Barry K.W."/>
            <person name="Grigoriev I.V."/>
            <person name="Nagy L.G."/>
            <person name="Hibbett D."/>
            <person name="Henrissat B."/>
            <person name="Matheny P.B."/>
            <person name="Labbe J."/>
            <person name="Martin F.M."/>
        </authorList>
    </citation>
    <scope>NUCLEOTIDE SEQUENCE</scope>
    <source>
        <strain evidence="1">EC-137</strain>
    </source>
</reference>
<name>A0ACB8QZE4_9AGAM</name>
<dbReference type="Proteomes" id="UP000814128">
    <property type="component" value="Unassembled WGS sequence"/>
</dbReference>
<proteinExistence type="predicted"/>
<evidence type="ECO:0000313" key="2">
    <source>
        <dbReference type="Proteomes" id="UP000814128"/>
    </source>
</evidence>
<protein>
    <submittedName>
        <fullName evidence="1">Alpha/beta-hydrolase</fullName>
    </submittedName>
</protein>
<accession>A0ACB8QZE4</accession>
<dbReference type="EMBL" id="MU273466">
    <property type="protein sequence ID" value="KAI0037025.1"/>
    <property type="molecule type" value="Genomic_DNA"/>
</dbReference>
<reference evidence="1" key="1">
    <citation type="submission" date="2021-02" db="EMBL/GenBank/DDBJ databases">
        <authorList>
            <consortium name="DOE Joint Genome Institute"/>
            <person name="Ahrendt S."/>
            <person name="Looney B.P."/>
            <person name="Miyauchi S."/>
            <person name="Morin E."/>
            <person name="Drula E."/>
            <person name="Courty P.E."/>
            <person name="Chicoki N."/>
            <person name="Fauchery L."/>
            <person name="Kohler A."/>
            <person name="Kuo A."/>
            <person name="Labutti K."/>
            <person name="Pangilinan J."/>
            <person name="Lipzen A."/>
            <person name="Riley R."/>
            <person name="Andreopoulos W."/>
            <person name="He G."/>
            <person name="Johnson J."/>
            <person name="Barry K.W."/>
            <person name="Grigoriev I.V."/>
            <person name="Nagy L."/>
            <person name="Hibbett D."/>
            <person name="Henrissat B."/>
            <person name="Matheny P.B."/>
            <person name="Labbe J."/>
            <person name="Martin F."/>
        </authorList>
    </citation>
    <scope>NUCLEOTIDE SEQUENCE</scope>
    <source>
        <strain evidence="1">EC-137</strain>
    </source>
</reference>